<dbReference type="eggNOG" id="COG0662">
    <property type="taxonomic scope" value="Bacteria"/>
</dbReference>
<dbReference type="GO" id="GO:0043565">
    <property type="term" value="F:sequence-specific DNA binding"/>
    <property type="evidence" value="ECO:0007669"/>
    <property type="project" value="InterPro"/>
</dbReference>
<dbReference type="InterPro" id="IPR013096">
    <property type="entry name" value="Cupin_2"/>
</dbReference>
<dbReference type="GO" id="GO:0003700">
    <property type="term" value="F:DNA-binding transcription factor activity"/>
    <property type="evidence" value="ECO:0007669"/>
    <property type="project" value="InterPro"/>
</dbReference>
<keyword evidence="7" id="KW-1185">Reference proteome</keyword>
<accession>B1ZSX4</accession>
<dbReference type="OrthoDB" id="9816335at2"/>
<dbReference type="SUPFAM" id="SSF46689">
    <property type="entry name" value="Homeodomain-like"/>
    <property type="match status" value="1"/>
</dbReference>
<keyword evidence="2" id="KW-0238">DNA-binding</keyword>
<dbReference type="PANTHER" id="PTHR46796">
    <property type="entry name" value="HTH-TYPE TRANSCRIPTIONAL ACTIVATOR RHAS-RELATED"/>
    <property type="match status" value="1"/>
</dbReference>
<reference evidence="6 7" key="1">
    <citation type="journal article" date="2011" name="J. Bacteriol.">
        <title>Genome sequence of the verrucomicrobium Opitutus terrae PB90-1, an abundant inhabitant of rice paddy soil ecosystems.</title>
        <authorList>
            <person name="van Passel M.W."/>
            <person name="Kant R."/>
            <person name="Palva A."/>
            <person name="Copeland A."/>
            <person name="Lucas S."/>
            <person name="Lapidus A."/>
            <person name="Glavina del Rio T."/>
            <person name="Pitluck S."/>
            <person name="Goltsman E."/>
            <person name="Clum A."/>
            <person name="Sun H."/>
            <person name="Schmutz J."/>
            <person name="Larimer F.W."/>
            <person name="Land M.L."/>
            <person name="Hauser L."/>
            <person name="Kyrpides N."/>
            <person name="Mikhailova N."/>
            <person name="Richardson P.P."/>
            <person name="Janssen P.H."/>
            <person name="de Vos W.M."/>
            <person name="Smidt H."/>
        </authorList>
    </citation>
    <scope>NUCLEOTIDE SEQUENCE [LARGE SCALE GENOMIC DNA]</scope>
    <source>
        <strain evidence="7">DSM 11246 / JCM 15787 / PB90-1</strain>
    </source>
</reference>
<keyword evidence="3" id="KW-0010">Activator</keyword>
<dbReference type="HOGENOM" id="CLU_000445_88_19_0"/>
<dbReference type="PROSITE" id="PS01124">
    <property type="entry name" value="HTH_ARAC_FAMILY_2"/>
    <property type="match status" value="1"/>
</dbReference>
<sequence length="279" mass="31694">MSLTLRWNRLMSARRVAQISWSHKAVGEEFPLHDHDYPEVFWVSEGVMRHTVNGVTTELGRGRLVFIRPLDRHHFLGAGENGGTVCNFALRRDLLAAARRRYFARHRGAWWHDAAMPLGVQLSGAELRALDQAARELASLRTLTIADVDRFLLNLFHLLREREAPERQATEPAWLAAARRELSDPQKLAGGVNQLVRLAGCSPEHLARMVRRVHGVTPTDLVNAQRLDWAAVELQFSSRAIADISLAAGFESLSHFYHLFRRQHGVTPRQFRLRARALT</sequence>
<dbReference type="RefSeq" id="WP_012375298.1">
    <property type="nucleotide sequence ID" value="NC_010571.1"/>
</dbReference>
<dbReference type="InterPro" id="IPR018060">
    <property type="entry name" value="HTH_AraC"/>
</dbReference>
<dbReference type="PRINTS" id="PR00032">
    <property type="entry name" value="HTHARAC"/>
</dbReference>
<dbReference type="eggNOG" id="COG2169">
    <property type="taxonomic scope" value="Bacteria"/>
</dbReference>
<keyword evidence="4" id="KW-0804">Transcription</keyword>
<dbReference type="InterPro" id="IPR009057">
    <property type="entry name" value="Homeodomain-like_sf"/>
</dbReference>
<dbReference type="InterPro" id="IPR018062">
    <property type="entry name" value="HTH_AraC-typ_CS"/>
</dbReference>
<proteinExistence type="predicted"/>
<dbReference type="InterPro" id="IPR020449">
    <property type="entry name" value="Tscrpt_reg_AraC-type_HTH"/>
</dbReference>
<dbReference type="InterPro" id="IPR037923">
    <property type="entry name" value="HTH-like"/>
</dbReference>
<dbReference type="Pfam" id="PF12833">
    <property type="entry name" value="HTH_18"/>
    <property type="match status" value="1"/>
</dbReference>
<evidence type="ECO:0000313" key="6">
    <source>
        <dbReference type="EMBL" id="ACB75763.1"/>
    </source>
</evidence>
<dbReference type="STRING" id="452637.Oter_2481"/>
<protein>
    <submittedName>
        <fullName evidence="6">Transcriptional regulator, AraC family</fullName>
    </submittedName>
</protein>
<name>B1ZSX4_OPITP</name>
<dbReference type="Pfam" id="PF07883">
    <property type="entry name" value="Cupin_2"/>
    <property type="match status" value="1"/>
</dbReference>
<dbReference type="KEGG" id="ote:Oter_2481"/>
<dbReference type="SMART" id="SM00342">
    <property type="entry name" value="HTH_ARAC"/>
    <property type="match status" value="1"/>
</dbReference>
<evidence type="ECO:0000256" key="2">
    <source>
        <dbReference type="ARBA" id="ARBA00023125"/>
    </source>
</evidence>
<dbReference type="Gene3D" id="2.60.120.10">
    <property type="entry name" value="Jelly Rolls"/>
    <property type="match status" value="1"/>
</dbReference>
<dbReference type="AlphaFoldDB" id="B1ZSX4"/>
<feature type="domain" description="HTH araC/xylS-type" evidence="5">
    <location>
        <begin position="192"/>
        <end position="274"/>
    </location>
</feature>
<dbReference type="Gene3D" id="1.10.10.60">
    <property type="entry name" value="Homeodomain-like"/>
    <property type="match status" value="1"/>
</dbReference>
<evidence type="ECO:0000256" key="4">
    <source>
        <dbReference type="ARBA" id="ARBA00023163"/>
    </source>
</evidence>
<evidence type="ECO:0000313" key="7">
    <source>
        <dbReference type="Proteomes" id="UP000007013"/>
    </source>
</evidence>
<dbReference type="EMBL" id="CP001032">
    <property type="protein sequence ID" value="ACB75763.1"/>
    <property type="molecule type" value="Genomic_DNA"/>
</dbReference>
<dbReference type="InterPro" id="IPR014710">
    <property type="entry name" value="RmlC-like_jellyroll"/>
</dbReference>
<dbReference type="PROSITE" id="PS00041">
    <property type="entry name" value="HTH_ARAC_FAMILY_1"/>
    <property type="match status" value="1"/>
</dbReference>
<gene>
    <name evidence="6" type="ordered locus">Oter_2481</name>
</gene>
<evidence type="ECO:0000256" key="3">
    <source>
        <dbReference type="ARBA" id="ARBA00023159"/>
    </source>
</evidence>
<keyword evidence="1" id="KW-0805">Transcription regulation</keyword>
<dbReference type="SUPFAM" id="SSF51215">
    <property type="entry name" value="Regulatory protein AraC"/>
    <property type="match status" value="1"/>
</dbReference>
<organism evidence="6 7">
    <name type="scientific">Opitutus terrae (strain DSM 11246 / JCM 15787 / PB90-1)</name>
    <dbReference type="NCBI Taxonomy" id="452637"/>
    <lineage>
        <taxon>Bacteria</taxon>
        <taxon>Pseudomonadati</taxon>
        <taxon>Verrucomicrobiota</taxon>
        <taxon>Opitutia</taxon>
        <taxon>Opitutales</taxon>
        <taxon>Opitutaceae</taxon>
        <taxon>Opitutus</taxon>
    </lineage>
</organism>
<dbReference type="InterPro" id="IPR050204">
    <property type="entry name" value="AraC_XylS_family_regulators"/>
</dbReference>
<evidence type="ECO:0000259" key="5">
    <source>
        <dbReference type="PROSITE" id="PS01124"/>
    </source>
</evidence>
<dbReference type="Proteomes" id="UP000007013">
    <property type="component" value="Chromosome"/>
</dbReference>
<evidence type="ECO:0000256" key="1">
    <source>
        <dbReference type="ARBA" id="ARBA00023015"/>
    </source>
</evidence>